<organism evidence="1 2">
    <name type="scientific">Halalkalibacter krulwichiae</name>
    <dbReference type="NCBI Taxonomy" id="199441"/>
    <lineage>
        <taxon>Bacteria</taxon>
        <taxon>Bacillati</taxon>
        <taxon>Bacillota</taxon>
        <taxon>Bacilli</taxon>
        <taxon>Bacillales</taxon>
        <taxon>Bacillaceae</taxon>
        <taxon>Halalkalibacter</taxon>
    </lineage>
</organism>
<dbReference type="AlphaFoldDB" id="A0A1X9MC40"/>
<reference evidence="1 2" key="1">
    <citation type="submission" date="2017-04" db="EMBL/GenBank/DDBJ databases">
        <title>Bacillus krulwichiae AM31D Genome sequencing and assembly.</title>
        <authorList>
            <person name="Krulwich T.A."/>
            <person name="Anastor L."/>
            <person name="Ehrlich R."/>
            <person name="Ehrlich G.D."/>
            <person name="Janto B."/>
        </authorList>
    </citation>
    <scope>NUCLEOTIDE SEQUENCE [LARGE SCALE GENOMIC DNA]</scope>
    <source>
        <strain evidence="1 2">AM31D</strain>
    </source>
</reference>
<keyword evidence="2" id="KW-1185">Reference proteome</keyword>
<dbReference type="Gene3D" id="6.10.140.1110">
    <property type="match status" value="1"/>
</dbReference>
<evidence type="ECO:0008006" key="3">
    <source>
        <dbReference type="Google" id="ProtNLM"/>
    </source>
</evidence>
<protein>
    <recommendedName>
        <fullName evidence="3">YlqD protein</fullName>
    </recommendedName>
</protein>
<sequence>MRVIRNVNVKHVVTKKKKAQIIQQFQGELVQSKREVDQLTFQLHKALRDANESSHLKIKEKYEQELTQRKERVKLLHFKLEQVEKLEIGTEIQEEQVKSIIDIHVGDRWSEQPAEIVIKDGIVQEIREGRYNG</sequence>
<evidence type="ECO:0000313" key="1">
    <source>
        <dbReference type="EMBL" id="ARK31025.1"/>
    </source>
</evidence>
<dbReference type="Proteomes" id="UP000193006">
    <property type="component" value="Chromosome"/>
</dbReference>
<dbReference type="InterPro" id="IPR021297">
    <property type="entry name" value="YlqD"/>
</dbReference>
<dbReference type="STRING" id="199441.BkAM31D_14890"/>
<accession>A0A1X9MC40</accession>
<name>A0A1X9MC40_9BACI</name>
<dbReference type="EMBL" id="CP020814">
    <property type="protein sequence ID" value="ARK31025.1"/>
    <property type="molecule type" value="Genomic_DNA"/>
</dbReference>
<dbReference type="Pfam" id="PF11068">
    <property type="entry name" value="YlqD"/>
    <property type="match status" value="1"/>
</dbReference>
<dbReference type="KEGG" id="bkw:BkAM31D_14890"/>
<gene>
    <name evidence="1" type="ORF">BkAM31D_14890</name>
</gene>
<evidence type="ECO:0000313" key="2">
    <source>
        <dbReference type="Proteomes" id="UP000193006"/>
    </source>
</evidence>
<proteinExistence type="predicted"/>